<comment type="caution">
    <text evidence="1">The sequence shown here is derived from an EMBL/GenBank/DDBJ whole genome shotgun (WGS) entry which is preliminary data.</text>
</comment>
<proteinExistence type="predicted"/>
<organism evidence="1">
    <name type="scientific">bioreactor metagenome</name>
    <dbReference type="NCBI Taxonomy" id="1076179"/>
    <lineage>
        <taxon>unclassified sequences</taxon>
        <taxon>metagenomes</taxon>
        <taxon>ecological metagenomes</taxon>
    </lineage>
</organism>
<reference evidence="1" key="1">
    <citation type="submission" date="2019-08" db="EMBL/GenBank/DDBJ databases">
        <authorList>
            <person name="Kucharzyk K."/>
            <person name="Murdoch R.W."/>
            <person name="Higgins S."/>
            <person name="Loffler F."/>
        </authorList>
    </citation>
    <scope>NUCLEOTIDE SEQUENCE</scope>
</reference>
<dbReference type="AlphaFoldDB" id="A0A645HXS9"/>
<gene>
    <name evidence="1" type="ORF">SDC9_188514</name>
</gene>
<protein>
    <submittedName>
        <fullName evidence="1">Uncharacterized protein</fullName>
    </submittedName>
</protein>
<accession>A0A645HXS9</accession>
<dbReference type="EMBL" id="VSSQ01097743">
    <property type="protein sequence ID" value="MPN40974.1"/>
    <property type="molecule type" value="Genomic_DNA"/>
</dbReference>
<name>A0A645HXS9_9ZZZZ</name>
<sequence length="112" mass="11994">MLHAVALEVGDGAVVQLDRHVHDQRALGALERFHPACQAAQVGRDAVHLLQVDAPGSQVLGVKVGRQRVCRRGDAGWVRHEEVSLWKSSHAAYSPGFALSKAAVFGCHAARA</sequence>
<evidence type="ECO:0000313" key="1">
    <source>
        <dbReference type="EMBL" id="MPN40974.1"/>
    </source>
</evidence>